<dbReference type="Pfam" id="PF25545">
    <property type="entry name" value="DUF7924"/>
    <property type="match status" value="1"/>
</dbReference>
<evidence type="ECO:0000259" key="1">
    <source>
        <dbReference type="Pfam" id="PF25545"/>
    </source>
</evidence>
<comment type="caution">
    <text evidence="2">The sequence shown here is derived from an EMBL/GenBank/DDBJ whole genome shotgun (WGS) entry which is preliminary data.</text>
</comment>
<evidence type="ECO:0000313" key="2">
    <source>
        <dbReference type="EMBL" id="KAK3372630.1"/>
    </source>
</evidence>
<proteinExistence type="predicted"/>
<evidence type="ECO:0000313" key="3">
    <source>
        <dbReference type="Proteomes" id="UP001285441"/>
    </source>
</evidence>
<feature type="domain" description="DUF7924" evidence="1">
    <location>
        <begin position="102"/>
        <end position="272"/>
    </location>
</feature>
<name>A0AAE0N726_9PEZI</name>
<dbReference type="PANTHER" id="PTHR42470:SF1">
    <property type="entry name" value="VAST DOMAIN-CONTAINING PROTEIN"/>
    <property type="match status" value="1"/>
</dbReference>
<keyword evidence="3" id="KW-1185">Reference proteome</keyword>
<dbReference type="InterPro" id="IPR057684">
    <property type="entry name" value="DUF7924"/>
</dbReference>
<accession>A0AAE0N726</accession>
<reference evidence="2" key="2">
    <citation type="submission" date="2023-06" db="EMBL/GenBank/DDBJ databases">
        <authorList>
            <consortium name="Lawrence Berkeley National Laboratory"/>
            <person name="Haridas S."/>
            <person name="Hensen N."/>
            <person name="Bonometti L."/>
            <person name="Westerberg I."/>
            <person name="Brannstrom I.O."/>
            <person name="Guillou S."/>
            <person name="Cros-Aarteil S."/>
            <person name="Calhoun S."/>
            <person name="Kuo A."/>
            <person name="Mondo S."/>
            <person name="Pangilinan J."/>
            <person name="Riley R."/>
            <person name="LaButti K."/>
            <person name="Andreopoulos B."/>
            <person name="Lipzen A."/>
            <person name="Chen C."/>
            <person name="Yanf M."/>
            <person name="Daum C."/>
            <person name="Ng V."/>
            <person name="Clum A."/>
            <person name="Steindorff A."/>
            <person name="Ohm R."/>
            <person name="Martin F."/>
            <person name="Silar P."/>
            <person name="Natvig D."/>
            <person name="Lalanne C."/>
            <person name="Gautier V."/>
            <person name="Ament-velasquez S.L."/>
            <person name="Kruys A."/>
            <person name="Hutchinson M.I."/>
            <person name="Powell A.J."/>
            <person name="Barry K."/>
            <person name="Miller A.N."/>
            <person name="Grigoriev I.V."/>
            <person name="Debuchy R."/>
            <person name="Gladieux P."/>
            <person name="Thoren M.H."/>
            <person name="Johannesson H."/>
        </authorList>
    </citation>
    <scope>NUCLEOTIDE SEQUENCE</scope>
    <source>
        <strain evidence="2">CBS 232.78</strain>
    </source>
</reference>
<reference evidence="2" key="1">
    <citation type="journal article" date="2023" name="Mol. Phylogenet. Evol.">
        <title>Genome-scale phylogeny and comparative genomics of the fungal order Sordariales.</title>
        <authorList>
            <person name="Hensen N."/>
            <person name="Bonometti L."/>
            <person name="Westerberg I."/>
            <person name="Brannstrom I.O."/>
            <person name="Guillou S."/>
            <person name="Cros-Aarteil S."/>
            <person name="Calhoun S."/>
            <person name="Haridas S."/>
            <person name="Kuo A."/>
            <person name="Mondo S."/>
            <person name="Pangilinan J."/>
            <person name="Riley R."/>
            <person name="LaButti K."/>
            <person name="Andreopoulos B."/>
            <person name="Lipzen A."/>
            <person name="Chen C."/>
            <person name="Yan M."/>
            <person name="Daum C."/>
            <person name="Ng V."/>
            <person name="Clum A."/>
            <person name="Steindorff A."/>
            <person name="Ohm R.A."/>
            <person name="Martin F."/>
            <person name="Silar P."/>
            <person name="Natvig D.O."/>
            <person name="Lalanne C."/>
            <person name="Gautier V."/>
            <person name="Ament-Velasquez S.L."/>
            <person name="Kruys A."/>
            <person name="Hutchinson M.I."/>
            <person name="Powell A.J."/>
            <person name="Barry K."/>
            <person name="Miller A.N."/>
            <person name="Grigoriev I.V."/>
            <person name="Debuchy R."/>
            <person name="Gladieux P."/>
            <person name="Hiltunen Thoren M."/>
            <person name="Johannesson H."/>
        </authorList>
    </citation>
    <scope>NUCLEOTIDE SEQUENCE</scope>
    <source>
        <strain evidence="2">CBS 232.78</strain>
    </source>
</reference>
<dbReference type="EMBL" id="JAULSW010000008">
    <property type="protein sequence ID" value="KAK3372630.1"/>
    <property type="molecule type" value="Genomic_DNA"/>
</dbReference>
<gene>
    <name evidence="2" type="ORF">B0H63DRAFT_302084</name>
</gene>
<dbReference type="PANTHER" id="PTHR42470">
    <property type="entry name" value="VAST DOMAIN-CONTAINING PROTEIN"/>
    <property type="match status" value="1"/>
</dbReference>
<sequence length="289" mass="31291">MADVRSIGYRINCLKPNGIHFHLPSDTLPHVVALLTNQILTVAPHPPAMLVPMMDELERLSTCGGYELSVRSCFSRGLFPATLPPELCTQFEPFLSRNLIPVHPSASCALPQPRPDLVYGYSIWTAFTETQQTTFQHLHPENRSYAQAAFDLYFPFFVVELKAAAGTGGNLWDAANQCAGGAATCLQAVHQLNTTLGAAGCQGSIPNLCYSLAIDNNLGQLYVSWKDGLTSHIRLMASFSLSDAQHFGRLCACVGAILEWGATTRLHDICAAADCIGGQKLLPDCLESP</sequence>
<organism evidence="2 3">
    <name type="scientific">Podospora didyma</name>
    <dbReference type="NCBI Taxonomy" id="330526"/>
    <lineage>
        <taxon>Eukaryota</taxon>
        <taxon>Fungi</taxon>
        <taxon>Dikarya</taxon>
        <taxon>Ascomycota</taxon>
        <taxon>Pezizomycotina</taxon>
        <taxon>Sordariomycetes</taxon>
        <taxon>Sordariomycetidae</taxon>
        <taxon>Sordariales</taxon>
        <taxon>Podosporaceae</taxon>
        <taxon>Podospora</taxon>
    </lineage>
</organism>
<protein>
    <recommendedName>
        <fullName evidence="1">DUF7924 domain-containing protein</fullName>
    </recommendedName>
</protein>
<dbReference type="Proteomes" id="UP001285441">
    <property type="component" value="Unassembled WGS sequence"/>
</dbReference>
<dbReference type="AlphaFoldDB" id="A0AAE0N726"/>